<evidence type="ECO:0000313" key="1">
    <source>
        <dbReference type="EMBL" id="RBQ22285.1"/>
    </source>
</evidence>
<gene>
    <name evidence="1" type="ORF">ALNOE001_20150</name>
</gene>
<comment type="caution">
    <text evidence="1">The sequence shown here is derived from an EMBL/GenBank/DDBJ whole genome shotgun (WGS) entry which is preliminary data.</text>
</comment>
<dbReference type="Proteomes" id="UP000253099">
    <property type="component" value="Unassembled WGS sequence"/>
</dbReference>
<dbReference type="AlphaFoldDB" id="A0A366M7Y0"/>
<keyword evidence="2" id="KW-1185">Reference proteome</keyword>
<proteinExistence type="predicted"/>
<evidence type="ECO:0000313" key="2">
    <source>
        <dbReference type="Proteomes" id="UP000253099"/>
    </source>
</evidence>
<organism evidence="1 2">
    <name type="scientific">Candidatus Methanobinarius endosymbioticus</name>
    <dbReference type="NCBI Taxonomy" id="2006182"/>
    <lineage>
        <taxon>Archaea</taxon>
        <taxon>Methanobacteriati</taxon>
        <taxon>Methanobacteriota</taxon>
        <taxon>Methanomada group</taxon>
        <taxon>Methanobacteria</taxon>
        <taxon>Methanobacteriales</taxon>
        <taxon>Methanobacteriaceae</taxon>
        <taxon>Candidatus Methanobinarius</taxon>
    </lineage>
</organism>
<dbReference type="EMBL" id="NIZT01000070">
    <property type="protein sequence ID" value="RBQ22285.1"/>
    <property type="molecule type" value="Genomic_DNA"/>
</dbReference>
<name>A0A366M7Y0_9EURY</name>
<sequence length="65" mass="7524">MVNNKICKFTSFYIYFYNLMVNIMSERIINKKNCIFVLLIAILIFATSIAASYAQDVVYTSPNWG</sequence>
<accession>A0A366M7Y0</accession>
<reference evidence="1 2" key="1">
    <citation type="submission" date="2018-06" db="EMBL/GenBank/DDBJ databases">
        <title>Genomic insight into two independent archaeal endosymbiosis events.</title>
        <authorList>
            <person name="Lind A.E."/>
            <person name="Lewis W.H."/>
            <person name="Spang A."/>
            <person name="Guy L."/>
            <person name="Embley M.T."/>
            <person name="Ettema T.J.G."/>
        </authorList>
    </citation>
    <scope>NUCLEOTIDE SEQUENCE [LARGE SCALE GENOMIC DNA]</scope>
    <source>
        <strain evidence="1">NOE</strain>
    </source>
</reference>
<protein>
    <submittedName>
        <fullName evidence="1">Uncharacterized protein</fullName>
    </submittedName>
</protein>